<reference evidence="1" key="1">
    <citation type="submission" date="2020-03" db="EMBL/GenBank/DDBJ databases">
        <title>The deep terrestrial virosphere.</title>
        <authorList>
            <person name="Holmfeldt K."/>
            <person name="Nilsson E."/>
            <person name="Simone D."/>
            <person name="Lopez-Fernandez M."/>
            <person name="Wu X."/>
            <person name="de Brujin I."/>
            <person name="Lundin D."/>
            <person name="Andersson A."/>
            <person name="Bertilsson S."/>
            <person name="Dopson M."/>
        </authorList>
    </citation>
    <scope>NUCLEOTIDE SEQUENCE</scope>
    <source>
        <strain evidence="1">MM415B07548</strain>
    </source>
</reference>
<proteinExistence type="predicted"/>
<protein>
    <submittedName>
        <fullName evidence="1">Uncharacterized protein</fullName>
    </submittedName>
</protein>
<dbReference type="EMBL" id="MT143427">
    <property type="protein sequence ID" value="QJA96720.1"/>
    <property type="molecule type" value="Genomic_DNA"/>
</dbReference>
<sequence length="53" mass="6287">MSKEEIEKLLQKIPYRKPEIKKETGMDFVDTIWESYLQTPLKCHQCSSCHGCR</sequence>
<name>A0A6M3LNU4_9ZZZZ</name>
<dbReference type="AlphaFoldDB" id="A0A6M3LNU4"/>
<organism evidence="1">
    <name type="scientific">viral metagenome</name>
    <dbReference type="NCBI Taxonomy" id="1070528"/>
    <lineage>
        <taxon>unclassified sequences</taxon>
        <taxon>metagenomes</taxon>
        <taxon>organismal metagenomes</taxon>
    </lineage>
</organism>
<gene>
    <name evidence="1" type="ORF">MM415B07548_0005</name>
</gene>
<evidence type="ECO:0000313" key="1">
    <source>
        <dbReference type="EMBL" id="QJA96720.1"/>
    </source>
</evidence>
<accession>A0A6M3LNU4</accession>